<comment type="caution">
    <text evidence="1">The sequence shown here is derived from an EMBL/GenBank/DDBJ whole genome shotgun (WGS) entry which is preliminary data.</text>
</comment>
<evidence type="ECO:0000313" key="2">
    <source>
        <dbReference type="Proteomes" id="UP000722989"/>
    </source>
</evidence>
<protein>
    <submittedName>
        <fullName evidence="1">Uncharacterized protein</fullName>
    </submittedName>
</protein>
<evidence type="ECO:0000313" key="1">
    <source>
        <dbReference type="EMBL" id="NJC70866.1"/>
    </source>
</evidence>
<name>A0ABX0XXY0_9ACTN</name>
<dbReference type="EMBL" id="JAATVY010000008">
    <property type="protein sequence ID" value="NJC70866.1"/>
    <property type="molecule type" value="Genomic_DNA"/>
</dbReference>
<dbReference type="RefSeq" id="WP_167925765.1">
    <property type="nucleotide sequence ID" value="NZ_JAATVY010000008.1"/>
</dbReference>
<dbReference type="Proteomes" id="UP000722989">
    <property type="component" value="Unassembled WGS sequence"/>
</dbReference>
<sequence length="144" mass="16231">MDPREYPQPSNVVRLADRDLEKNILPQYGIRLSCGVERLRYAEDTSLVGSGGELYLRFTTSASCLDTLVHSLGMTDDSASEPHAVMGDQLDYHFRDVPESYGWTFNPTATYSAYDQAIGERKRIYLVVDPNGKDKDIYLIAETD</sequence>
<organism evidence="1 2">
    <name type="scientific">Planosporangium thailandense</name>
    <dbReference type="NCBI Taxonomy" id="765197"/>
    <lineage>
        <taxon>Bacteria</taxon>
        <taxon>Bacillati</taxon>
        <taxon>Actinomycetota</taxon>
        <taxon>Actinomycetes</taxon>
        <taxon>Micromonosporales</taxon>
        <taxon>Micromonosporaceae</taxon>
        <taxon>Planosporangium</taxon>
    </lineage>
</organism>
<keyword evidence="2" id="KW-1185">Reference proteome</keyword>
<proteinExistence type="predicted"/>
<reference evidence="1 2" key="1">
    <citation type="submission" date="2020-03" db="EMBL/GenBank/DDBJ databases">
        <title>WGS of the type strain of Planosporangium spp.</title>
        <authorList>
            <person name="Thawai C."/>
        </authorList>
    </citation>
    <scope>NUCLEOTIDE SEQUENCE [LARGE SCALE GENOMIC DNA]</scope>
    <source>
        <strain evidence="1 2">TBRC 5610</strain>
    </source>
</reference>
<gene>
    <name evidence="1" type="ORF">HC031_14230</name>
</gene>
<accession>A0ABX0XXY0</accession>